<sequence length="188" mass="19214">MYKSLLILATVAAQAFAAPAAEAAPEAILPTNVIPTNVLPTNIIPSGVIPTGIIPSGLPIPSNLPGLPNPGDGINGLIGTVGDLLNSILSSLLKLLGGKLGKRDNAVADLLGSLGPLIQGLLQSVGNLLNGGKIIATREEGADQTLLALVAELQVLDKSLKASLSAEKDKRDFTDIEQSAARLQAFFA</sequence>
<dbReference type="EMBL" id="SWFT01000149">
    <property type="protein sequence ID" value="KAA8897982.1"/>
    <property type="molecule type" value="Genomic_DNA"/>
</dbReference>
<evidence type="ECO:0000256" key="1">
    <source>
        <dbReference type="SAM" id="SignalP"/>
    </source>
</evidence>
<reference evidence="2 3" key="1">
    <citation type="submission" date="2019-07" db="EMBL/GenBank/DDBJ databases">
        <title>Genome assembly of two rare yeast pathogens: Diutina rugosa and Trichomonascus ciferrii.</title>
        <authorList>
            <person name="Mixao V."/>
            <person name="Saus E."/>
            <person name="Hansen A."/>
            <person name="Lass-Flor C."/>
            <person name="Gabaldon T."/>
        </authorList>
    </citation>
    <scope>NUCLEOTIDE SEQUENCE [LARGE SCALE GENOMIC DNA]</scope>
    <source>
        <strain evidence="2 3">CBS 613</strain>
    </source>
</reference>
<dbReference type="VEuPathDB" id="FungiDB:DIURU_004835"/>
<evidence type="ECO:0000313" key="3">
    <source>
        <dbReference type="Proteomes" id="UP000449547"/>
    </source>
</evidence>
<proteinExistence type="predicted"/>
<organism evidence="2 3">
    <name type="scientific">Diutina rugosa</name>
    <name type="common">Yeast</name>
    <name type="synonym">Candida rugosa</name>
    <dbReference type="NCBI Taxonomy" id="5481"/>
    <lineage>
        <taxon>Eukaryota</taxon>
        <taxon>Fungi</taxon>
        <taxon>Dikarya</taxon>
        <taxon>Ascomycota</taxon>
        <taxon>Saccharomycotina</taxon>
        <taxon>Pichiomycetes</taxon>
        <taxon>Debaryomycetaceae</taxon>
        <taxon>Diutina</taxon>
    </lineage>
</organism>
<feature type="signal peptide" evidence="1">
    <location>
        <begin position="1"/>
        <end position="23"/>
    </location>
</feature>
<name>A0A642UFD4_DIURU</name>
<dbReference type="GeneID" id="54783486"/>
<dbReference type="AlphaFoldDB" id="A0A642UFD4"/>
<keyword evidence="1" id="KW-0732">Signal</keyword>
<gene>
    <name evidence="2" type="ORF">DIURU_004835</name>
</gene>
<keyword evidence="3" id="KW-1185">Reference proteome</keyword>
<evidence type="ECO:0000313" key="2">
    <source>
        <dbReference type="EMBL" id="KAA8897982.1"/>
    </source>
</evidence>
<dbReference type="Proteomes" id="UP000449547">
    <property type="component" value="Unassembled WGS sequence"/>
</dbReference>
<dbReference type="RefSeq" id="XP_034010239.1">
    <property type="nucleotide sequence ID" value="XM_034157752.1"/>
</dbReference>
<dbReference type="OrthoDB" id="4493311at2759"/>
<protein>
    <submittedName>
        <fullName evidence="2">Uncharacterized protein</fullName>
    </submittedName>
</protein>
<comment type="caution">
    <text evidence="2">The sequence shown here is derived from an EMBL/GenBank/DDBJ whole genome shotgun (WGS) entry which is preliminary data.</text>
</comment>
<accession>A0A642UFD4</accession>
<feature type="chain" id="PRO_5024953427" evidence="1">
    <location>
        <begin position="24"/>
        <end position="188"/>
    </location>
</feature>